<dbReference type="FunFam" id="1.25.10.10:FF:000085">
    <property type="entry name" value="Wings apart-like protein homolog"/>
    <property type="match status" value="1"/>
</dbReference>
<evidence type="ECO:0000256" key="16">
    <source>
        <dbReference type="ARBA" id="ARBA00069316"/>
    </source>
</evidence>
<dbReference type="GO" id="GO:0051301">
    <property type="term" value="P:cell division"/>
    <property type="evidence" value="ECO:0007669"/>
    <property type="project" value="UniProtKB-KW"/>
</dbReference>
<dbReference type="InterPro" id="IPR039874">
    <property type="entry name" value="WAPL"/>
</dbReference>
<keyword evidence="8" id="KW-0132">Cell division</keyword>
<evidence type="ECO:0000256" key="4">
    <source>
        <dbReference type="ARBA" id="ARBA00006854"/>
    </source>
</evidence>
<dbReference type="Pfam" id="PF07814">
    <property type="entry name" value="WAPL"/>
    <property type="match status" value="1"/>
</dbReference>
<keyword evidence="11" id="KW-0175">Coiled coil</keyword>
<dbReference type="Proteomes" id="UP000694568">
    <property type="component" value="Unplaced"/>
</dbReference>
<evidence type="ECO:0000256" key="14">
    <source>
        <dbReference type="ARBA" id="ARBA00054706"/>
    </source>
</evidence>
<evidence type="ECO:0000256" key="9">
    <source>
        <dbReference type="ARBA" id="ARBA00022776"/>
    </source>
</evidence>
<evidence type="ECO:0000256" key="1">
    <source>
        <dbReference type="ARBA" id="ARBA00004123"/>
    </source>
</evidence>
<gene>
    <name evidence="20" type="primary">waplb</name>
</gene>
<dbReference type="InterPro" id="IPR022771">
    <property type="entry name" value="WAPL_C"/>
</dbReference>
<evidence type="ECO:0000313" key="20">
    <source>
        <dbReference type="Ensembl" id="ENSSLUP00000032729.1"/>
    </source>
</evidence>
<evidence type="ECO:0000256" key="10">
    <source>
        <dbReference type="ARBA" id="ARBA00022990"/>
    </source>
</evidence>
<feature type="region of interest" description="Disordered" evidence="18">
    <location>
        <begin position="964"/>
        <end position="993"/>
    </location>
</feature>
<name>A0A8C9YXN9_SANLU</name>
<evidence type="ECO:0000256" key="13">
    <source>
        <dbReference type="ARBA" id="ARBA00023306"/>
    </source>
</evidence>
<evidence type="ECO:0000256" key="11">
    <source>
        <dbReference type="ARBA" id="ARBA00023054"/>
    </source>
</evidence>
<feature type="compositionally biased region" description="Polar residues" evidence="18">
    <location>
        <begin position="118"/>
        <end position="133"/>
    </location>
</feature>
<dbReference type="Ensembl" id="ENSSLUT00000033760.1">
    <property type="protein sequence ID" value="ENSSLUP00000032729.1"/>
    <property type="gene ID" value="ENSSLUG00000013542.1"/>
</dbReference>
<feature type="compositionally biased region" description="Basic and acidic residues" evidence="18">
    <location>
        <begin position="12"/>
        <end position="25"/>
    </location>
</feature>
<keyword evidence="21" id="KW-1185">Reference proteome</keyword>
<keyword evidence="13" id="KW-0131">Cell cycle</keyword>
<evidence type="ECO:0000256" key="5">
    <source>
        <dbReference type="ARBA" id="ARBA00022454"/>
    </source>
</evidence>
<dbReference type="GeneTree" id="ENSGT00390000015768"/>
<comment type="similarity">
    <text evidence="4">Belongs to the WAPL family.</text>
</comment>
<keyword evidence="6" id="KW-0963">Cytoplasm</keyword>
<keyword evidence="10" id="KW-0007">Acetylation</keyword>
<keyword evidence="12" id="KW-0539">Nucleus</keyword>
<dbReference type="AlphaFoldDB" id="A0A8C9YXN9"/>
<reference evidence="20" key="1">
    <citation type="submission" date="2025-08" db="UniProtKB">
        <authorList>
            <consortium name="Ensembl"/>
        </authorList>
    </citation>
    <scope>IDENTIFICATION</scope>
</reference>
<protein>
    <recommendedName>
        <fullName evidence="16">Wings apart-like protein homolog</fullName>
    </recommendedName>
    <alternativeName>
        <fullName evidence="17">WAPL cohesin release factor</fullName>
    </alternativeName>
</protein>
<dbReference type="GO" id="GO:0005634">
    <property type="term" value="C:nucleus"/>
    <property type="evidence" value="ECO:0007669"/>
    <property type="project" value="UniProtKB-SubCell"/>
</dbReference>
<evidence type="ECO:0000313" key="21">
    <source>
        <dbReference type="Proteomes" id="UP000694568"/>
    </source>
</evidence>
<keyword evidence="9" id="KW-0498">Mitosis</keyword>
<evidence type="ECO:0000256" key="3">
    <source>
        <dbReference type="ARBA" id="ARBA00004496"/>
    </source>
</evidence>
<evidence type="ECO:0000256" key="17">
    <source>
        <dbReference type="ARBA" id="ARBA00080613"/>
    </source>
</evidence>
<comment type="subcellular location">
    <subcellularLocation>
        <location evidence="2">Chromosome</location>
    </subcellularLocation>
    <subcellularLocation>
        <location evidence="3">Cytoplasm</location>
    </subcellularLocation>
    <subcellularLocation>
        <location evidence="1">Nucleus</location>
    </subcellularLocation>
</comment>
<comment type="function">
    <text evidence="14">Regulator of sister chromatid cohesion in mitosis which negatively regulates cohesin association with chromatin. Involved in both sister chromatid cohesion during interphase and sister-chromatid resolution during early stages of mitosis. Couples DNA replication to sister chromatid cohesion. Cohesion ensures that chromosome partitioning is accurate in both meiotic and mitotic cells and plays an important role in DNA repair.</text>
</comment>
<feature type="compositionally biased region" description="Acidic residues" evidence="18">
    <location>
        <begin position="438"/>
        <end position="453"/>
    </location>
</feature>
<proteinExistence type="inferred from homology"/>
<keyword evidence="7" id="KW-0597">Phosphoprotein</keyword>
<evidence type="ECO:0000256" key="18">
    <source>
        <dbReference type="SAM" id="MobiDB-lite"/>
    </source>
</evidence>
<dbReference type="PANTHER" id="PTHR22100">
    <property type="entry name" value="WINGS APART-LIKE PROTEIN HOMOLOG"/>
    <property type="match status" value="1"/>
</dbReference>
<dbReference type="Gene3D" id="1.25.10.10">
    <property type="entry name" value="Leucine-rich Repeat Variant"/>
    <property type="match status" value="1"/>
</dbReference>
<evidence type="ECO:0000256" key="2">
    <source>
        <dbReference type="ARBA" id="ARBA00004286"/>
    </source>
</evidence>
<dbReference type="InterPro" id="IPR012502">
    <property type="entry name" value="WAPL_dom"/>
</dbReference>
<evidence type="ECO:0000256" key="8">
    <source>
        <dbReference type="ARBA" id="ARBA00022618"/>
    </source>
</evidence>
<accession>A0A8C9YXN9</accession>
<sequence length="1081" mass="118965">MTSRFGKTYSRKVGEGTSKFDEVLSTKRGTLSTKWGDTTYKAKVGSKRAGAPKNDSVLEVYKRPRPSADGMEDPFGFDSDEESKPVSSRSASKSSPAKPASAEPPQSERPGISLDAGSRSSLQGGSHTLTSGIGASWLPNDRSQPRVMEDTAQFFNSSTASIGKSQQSSSLAENQHSYSWYQNASESDKKPLAQTTTLKTGSNLESTFDSWEAIMGLRPPSPSQEPRNPAPTLSWASVGIAVGSSDLGQTRHEKRPSPPRLQSPSESEDLGGDSDFLVETSDYSQNSSSSSLVRNSNCRTYRRPNKQGSGKALDSSGSPIAAFGTDLPKSTTDGGSKTTGGGGGRGRGRTRDFTVLHPSSVSMCNVTIQPRAVEEFSADMGEAGCNTRWLKPSHTKSKKASKMDLFGFEDADAHQEENSGDNTDGRSSYKIQYFGFDDMSDSDGADDDDDGDDGGAKERRRAKKAAAAQRAPEVIVICSYVYLAFVCVQSPTKAVYNARHWTLEREEEPPSTFISRSQTLYTVVQHVKHFNDVVEFGENQEFTDDFEYLATGLKSGQPLNTRCLSVISLATRCAMPSFRMHLRARGKVAQVFKTLNDAPQHPNLALCTASLMYILSRDRLNMDLDRSCLDLMIRLLELDQDQGSLAVTGTETDSTAQFSAREIAKMKEKIRKLCDTVHNKHLDLQNITTGHLAMETLLSLTSKRAGDWFKEELRLLGGLDHIIDKVKECVDNLNQEAEKEKMVSSLWGAERCLRVLESVTVHNPENQGYLIAYKDSSLIISSAKALRRCEEMIQRYSRELNSDGAVGKAVEDCMRAIIGVLLNLTHDNEWGSTKTGEQEDLIMTALNCVLKVPQYLPQEQRFDIRVLGLGLLINLVEYSARNKYCLMEMEMEGGQGPCDSTVLLNPPLQDITCTGPLSAIAALVQLFLQRERAAIQAEAQTDDLIKEAPKPALDKSGEWQETGGEIQWVANDNNVEKPEDEKKKKEKEEEDEELDLNKALQHAGKHMEDSIVASYTALLLGCLCQGSTLNVTTVRDNLPKGDFSIMTEMLKKFLNFMNLTCDVGTTGQKSISRIIDYLEHC</sequence>
<dbReference type="PANTHER" id="PTHR22100:SF13">
    <property type="entry name" value="WINGS APART-LIKE PROTEIN HOMOLOG"/>
    <property type="match status" value="1"/>
</dbReference>
<dbReference type="InterPro" id="IPR011989">
    <property type="entry name" value="ARM-like"/>
</dbReference>
<evidence type="ECO:0000256" key="15">
    <source>
        <dbReference type="ARBA" id="ARBA00064348"/>
    </source>
</evidence>
<keyword evidence="5" id="KW-0158">Chromosome</keyword>
<feature type="domain" description="WAPL" evidence="19">
    <location>
        <begin position="514"/>
        <end position="1060"/>
    </location>
</feature>
<organism evidence="20 21">
    <name type="scientific">Sander lucioperca</name>
    <name type="common">Pike-perch</name>
    <name type="synonym">Perca lucioperca</name>
    <dbReference type="NCBI Taxonomy" id="283035"/>
    <lineage>
        <taxon>Eukaryota</taxon>
        <taxon>Metazoa</taxon>
        <taxon>Chordata</taxon>
        <taxon>Craniata</taxon>
        <taxon>Vertebrata</taxon>
        <taxon>Euteleostomi</taxon>
        <taxon>Actinopterygii</taxon>
        <taxon>Neopterygii</taxon>
        <taxon>Teleostei</taxon>
        <taxon>Neoteleostei</taxon>
        <taxon>Acanthomorphata</taxon>
        <taxon>Eupercaria</taxon>
        <taxon>Perciformes</taxon>
        <taxon>Percoidei</taxon>
        <taxon>Percidae</taxon>
        <taxon>Luciopercinae</taxon>
        <taxon>Sander</taxon>
    </lineage>
</organism>
<evidence type="ECO:0000256" key="7">
    <source>
        <dbReference type="ARBA" id="ARBA00022553"/>
    </source>
</evidence>
<feature type="compositionally biased region" description="Low complexity" evidence="18">
    <location>
        <begin position="281"/>
        <end position="297"/>
    </location>
</feature>
<dbReference type="GO" id="GO:0005737">
    <property type="term" value="C:cytoplasm"/>
    <property type="evidence" value="ECO:0007669"/>
    <property type="project" value="UniProtKB-SubCell"/>
</dbReference>
<feature type="compositionally biased region" description="Polar residues" evidence="18">
    <location>
        <begin position="27"/>
        <end position="36"/>
    </location>
</feature>
<feature type="compositionally biased region" description="Low complexity" evidence="18">
    <location>
        <begin position="85"/>
        <end position="105"/>
    </location>
</feature>
<feature type="compositionally biased region" description="Polar residues" evidence="18">
    <location>
        <begin position="153"/>
        <end position="185"/>
    </location>
</feature>
<dbReference type="PROSITE" id="PS51271">
    <property type="entry name" value="WAPL"/>
    <property type="match status" value="1"/>
</dbReference>
<feature type="compositionally biased region" description="Polar residues" evidence="18">
    <location>
        <begin position="193"/>
        <end position="209"/>
    </location>
</feature>
<reference evidence="20" key="2">
    <citation type="submission" date="2025-09" db="UniProtKB">
        <authorList>
            <consortium name="Ensembl"/>
        </authorList>
    </citation>
    <scope>IDENTIFICATION</scope>
</reference>
<evidence type="ECO:0000259" key="19">
    <source>
        <dbReference type="PROSITE" id="PS51271"/>
    </source>
</evidence>
<dbReference type="GO" id="GO:0005694">
    <property type="term" value="C:chromosome"/>
    <property type="evidence" value="ECO:0007669"/>
    <property type="project" value="UniProtKB-SubCell"/>
</dbReference>
<feature type="region of interest" description="Disordered" evidence="18">
    <location>
        <begin position="1"/>
        <end position="350"/>
    </location>
</feature>
<evidence type="ECO:0000256" key="6">
    <source>
        <dbReference type="ARBA" id="ARBA00022490"/>
    </source>
</evidence>
<feature type="region of interest" description="Disordered" evidence="18">
    <location>
        <begin position="438"/>
        <end position="458"/>
    </location>
</feature>
<evidence type="ECO:0000256" key="12">
    <source>
        <dbReference type="ARBA" id="ARBA00023242"/>
    </source>
</evidence>
<comment type="subunit">
    <text evidence="15">Interacts with the cohesin complex throughout the cell cycle; interacts with both chromatin-bound and soluble pools of the complex. Interacts with RAD21; the interaction is direct. Interacts with PDS5A; the interaction is direct, cohesin-dependent and competitive with CDCA5/SORORIN. Interacts (via FGF motifs) with PDS5B; the interaction is direct. Interacts with a SMC1 protein (SMC1A or SMC1B) and SMC3.</text>
</comment>
<feature type="compositionally biased region" description="Basic and acidic residues" evidence="18">
    <location>
        <begin position="974"/>
        <end position="987"/>
    </location>
</feature>